<gene>
    <name evidence="1" type="ORF">C1H46_001426</name>
</gene>
<comment type="caution">
    <text evidence="1">The sequence shown here is derived from an EMBL/GenBank/DDBJ whole genome shotgun (WGS) entry which is preliminary data.</text>
</comment>
<dbReference type="Proteomes" id="UP000315295">
    <property type="component" value="Unassembled WGS sequence"/>
</dbReference>
<organism evidence="1 2">
    <name type="scientific">Malus baccata</name>
    <name type="common">Siberian crab apple</name>
    <name type="synonym">Pyrus baccata</name>
    <dbReference type="NCBI Taxonomy" id="106549"/>
    <lineage>
        <taxon>Eukaryota</taxon>
        <taxon>Viridiplantae</taxon>
        <taxon>Streptophyta</taxon>
        <taxon>Embryophyta</taxon>
        <taxon>Tracheophyta</taxon>
        <taxon>Spermatophyta</taxon>
        <taxon>Magnoliopsida</taxon>
        <taxon>eudicotyledons</taxon>
        <taxon>Gunneridae</taxon>
        <taxon>Pentapetalae</taxon>
        <taxon>rosids</taxon>
        <taxon>fabids</taxon>
        <taxon>Rosales</taxon>
        <taxon>Rosaceae</taxon>
        <taxon>Amygdaloideae</taxon>
        <taxon>Maleae</taxon>
        <taxon>Malus</taxon>
    </lineage>
</organism>
<name>A0A540NPU9_MALBA</name>
<reference evidence="1 2" key="1">
    <citation type="journal article" date="2019" name="G3 (Bethesda)">
        <title>Sequencing of a Wild Apple (Malus baccata) Genome Unravels the Differences Between Cultivated and Wild Apple Species Regarding Disease Resistance and Cold Tolerance.</title>
        <authorList>
            <person name="Chen X."/>
        </authorList>
    </citation>
    <scope>NUCLEOTIDE SEQUENCE [LARGE SCALE GENOMIC DNA]</scope>
    <source>
        <strain evidence="2">cv. Shandingzi</strain>
        <tissue evidence="1">Leaves</tissue>
    </source>
</reference>
<accession>A0A540NPU9</accession>
<evidence type="ECO:0000313" key="1">
    <source>
        <dbReference type="EMBL" id="TQE13051.1"/>
    </source>
</evidence>
<proteinExistence type="predicted"/>
<dbReference type="EMBL" id="VIEB01000014">
    <property type="protein sequence ID" value="TQE13051.1"/>
    <property type="molecule type" value="Genomic_DNA"/>
</dbReference>
<dbReference type="AlphaFoldDB" id="A0A540NPU9"/>
<protein>
    <submittedName>
        <fullName evidence="1">Uncharacterized protein</fullName>
    </submittedName>
</protein>
<sequence>MRIYQAEPSMYNYYMVQKIQHTQLTHHLTPMGYNVITYTNNSHAHQLKCLTSI</sequence>
<evidence type="ECO:0000313" key="2">
    <source>
        <dbReference type="Proteomes" id="UP000315295"/>
    </source>
</evidence>
<keyword evidence="2" id="KW-1185">Reference proteome</keyword>